<evidence type="ECO:0000313" key="1">
    <source>
        <dbReference type="EMBL" id="EKC74127.1"/>
    </source>
</evidence>
<dbReference type="InterPro" id="IPR038109">
    <property type="entry name" value="DNA_bind_recomb_sf"/>
</dbReference>
<organism evidence="1">
    <name type="scientific">human gut metagenome</name>
    <dbReference type="NCBI Taxonomy" id="408170"/>
    <lineage>
        <taxon>unclassified sequences</taxon>
        <taxon>metagenomes</taxon>
        <taxon>organismal metagenomes</taxon>
    </lineage>
</organism>
<dbReference type="Gene3D" id="3.90.1750.20">
    <property type="entry name" value="Putative Large Serine Recombinase, Chain B, Domain 2"/>
    <property type="match status" value="1"/>
</dbReference>
<dbReference type="AlphaFoldDB" id="K1TM06"/>
<comment type="caution">
    <text evidence="1">The sequence shown here is derived from an EMBL/GenBank/DDBJ whole genome shotgun (WGS) entry which is preliminary data.</text>
</comment>
<accession>K1TM06</accession>
<protein>
    <submittedName>
        <fullName evidence="1">Site-specific recombinase</fullName>
    </submittedName>
</protein>
<name>K1TM06_9ZZZZ</name>
<dbReference type="EMBL" id="AJWY01003837">
    <property type="protein sequence ID" value="EKC74127.1"/>
    <property type="molecule type" value="Genomic_DNA"/>
</dbReference>
<feature type="non-terminal residue" evidence="1">
    <location>
        <position position="1"/>
    </location>
</feature>
<proteinExistence type="predicted"/>
<sequence length="81" mass="9159">KDTSKKIRAVMKVKGNAGEHLTTNAPYGYMKDPDDRKHWIPDREAADVVYEIGLYVMDWVWTVPDSTKAAGTKNSYTLSLL</sequence>
<gene>
    <name evidence="1" type="ORF">LEA_05880</name>
</gene>
<reference evidence="1" key="1">
    <citation type="journal article" date="2013" name="Environ. Microbiol.">
        <title>Microbiota from the distal guts of lean and obese adolescents exhibit partial functional redundancy besides clear differences in community structure.</title>
        <authorList>
            <person name="Ferrer M."/>
            <person name="Ruiz A."/>
            <person name="Lanza F."/>
            <person name="Haange S.B."/>
            <person name="Oberbach A."/>
            <person name="Till H."/>
            <person name="Bargiela R."/>
            <person name="Campoy C."/>
            <person name="Segura M.T."/>
            <person name="Richter M."/>
            <person name="von Bergen M."/>
            <person name="Seifert J."/>
            <person name="Suarez A."/>
        </authorList>
    </citation>
    <scope>NUCLEOTIDE SEQUENCE</scope>
</reference>